<dbReference type="InterPro" id="IPR002994">
    <property type="entry name" value="Surf1/Shy1"/>
</dbReference>
<dbReference type="AlphaFoldDB" id="A0A2S9VFH8"/>
<evidence type="ECO:0000256" key="2">
    <source>
        <dbReference type="ARBA" id="ARBA00007165"/>
    </source>
</evidence>
<evidence type="ECO:0000256" key="4">
    <source>
        <dbReference type="ARBA" id="ARBA00022989"/>
    </source>
</evidence>
<keyword evidence="8" id="KW-1185">Reference proteome</keyword>
<protein>
    <recommendedName>
        <fullName evidence="6">SURF1-like protein</fullName>
    </recommendedName>
</protein>
<evidence type="ECO:0000313" key="8">
    <source>
        <dbReference type="Proteomes" id="UP000238949"/>
    </source>
</evidence>
<dbReference type="Proteomes" id="UP000238949">
    <property type="component" value="Unassembled WGS sequence"/>
</dbReference>
<comment type="caution">
    <text evidence="7">The sequence shown here is derived from an EMBL/GenBank/DDBJ whole genome shotgun (WGS) entry which is preliminary data.</text>
</comment>
<feature type="transmembrane region" description="Helical" evidence="6">
    <location>
        <begin position="35"/>
        <end position="56"/>
    </location>
</feature>
<dbReference type="PROSITE" id="PS50895">
    <property type="entry name" value="SURF1"/>
    <property type="match status" value="1"/>
</dbReference>
<gene>
    <name evidence="7" type="ORF">C6Y40_01545</name>
</gene>
<evidence type="ECO:0000256" key="5">
    <source>
        <dbReference type="ARBA" id="ARBA00023136"/>
    </source>
</evidence>
<dbReference type="EMBL" id="PVNP01000013">
    <property type="protein sequence ID" value="PRO75203.1"/>
    <property type="molecule type" value="Genomic_DNA"/>
</dbReference>
<comment type="subcellular location">
    <subcellularLocation>
        <location evidence="6">Cell membrane</location>
        <topology evidence="6">Multi-pass membrane protein</topology>
    </subcellularLocation>
    <subcellularLocation>
        <location evidence="1">Membrane</location>
    </subcellularLocation>
</comment>
<dbReference type="Pfam" id="PF02104">
    <property type="entry name" value="SURF1"/>
    <property type="match status" value="1"/>
</dbReference>
<evidence type="ECO:0000256" key="3">
    <source>
        <dbReference type="ARBA" id="ARBA00022692"/>
    </source>
</evidence>
<dbReference type="OrthoDB" id="9789940at2"/>
<evidence type="ECO:0000256" key="6">
    <source>
        <dbReference type="RuleBase" id="RU363076"/>
    </source>
</evidence>
<dbReference type="GO" id="GO:0005886">
    <property type="term" value="C:plasma membrane"/>
    <property type="evidence" value="ECO:0007669"/>
    <property type="project" value="UniProtKB-SubCell"/>
</dbReference>
<dbReference type="PANTHER" id="PTHR23427:SF2">
    <property type="entry name" value="SURFEIT LOCUS PROTEIN 1"/>
    <property type="match status" value="1"/>
</dbReference>
<reference evidence="8" key="1">
    <citation type="journal article" date="2020" name="Int. J. Syst. Evol. Microbiol.">
        <title>Alteromonas alba sp. nov., a marine bacterium isolated from the seawater of the West Pacific Ocean.</title>
        <authorList>
            <person name="Sun C."/>
            <person name="Wu Y.-H."/>
            <person name="Xamxidin M."/>
            <person name="Cheng H."/>
            <person name="Xu X.-W."/>
        </authorList>
    </citation>
    <scope>NUCLEOTIDE SEQUENCE [LARGE SCALE GENOMIC DNA]</scope>
    <source>
        <strain evidence="8">190</strain>
    </source>
</reference>
<keyword evidence="5 6" id="KW-0472">Membrane</keyword>
<keyword evidence="3 6" id="KW-0812">Transmembrane</keyword>
<accession>A0A2S9VFH8</accession>
<dbReference type="PANTHER" id="PTHR23427">
    <property type="entry name" value="SURFEIT LOCUS PROTEIN"/>
    <property type="match status" value="1"/>
</dbReference>
<keyword evidence="6" id="KW-1003">Cell membrane</keyword>
<comment type="similarity">
    <text evidence="2 6">Belongs to the SURF1 family.</text>
</comment>
<organism evidence="7 8">
    <name type="scientific">Alteromonas alba</name>
    <dbReference type="NCBI Taxonomy" id="2079529"/>
    <lineage>
        <taxon>Bacteria</taxon>
        <taxon>Pseudomonadati</taxon>
        <taxon>Pseudomonadota</taxon>
        <taxon>Gammaproteobacteria</taxon>
        <taxon>Alteromonadales</taxon>
        <taxon>Alteromonadaceae</taxon>
        <taxon>Alteromonas/Salinimonas group</taxon>
        <taxon>Alteromonas</taxon>
    </lineage>
</organism>
<proteinExistence type="inferred from homology"/>
<dbReference type="CDD" id="cd06662">
    <property type="entry name" value="SURF1"/>
    <property type="match status" value="1"/>
</dbReference>
<evidence type="ECO:0000313" key="7">
    <source>
        <dbReference type="EMBL" id="PRO75203.1"/>
    </source>
</evidence>
<feature type="transmembrane region" description="Helical" evidence="6">
    <location>
        <begin position="236"/>
        <end position="258"/>
    </location>
</feature>
<sequence>MIIKISKPTIITLMTMSKTPQYSVANGSGPRKWPVLASCLTLMAVVIMVFLGIWQLDRMEQKQQRLDSIAQKYTTAPMHPFDVADQWQDVRDVPVQFRGELQATQLIFLDNQITNGANGYDVLAPVITRGRPLLVNLGWVAASASRAELPTIELPKGQVEIKGVITQPGLNPLIKETQQQFNAFPLRVQQIDIPLFNQQWASQLPDMVVERLSSQPQMSRFVTNWQPVVMSPQKHLGYAIQWFGLAIAAVVIFIIVLIRRTQ</sequence>
<name>A0A2S9VFH8_9ALTE</name>
<dbReference type="InterPro" id="IPR045214">
    <property type="entry name" value="Surf1/Surf4"/>
</dbReference>
<evidence type="ECO:0000256" key="1">
    <source>
        <dbReference type="ARBA" id="ARBA00004370"/>
    </source>
</evidence>
<keyword evidence="4 6" id="KW-1133">Transmembrane helix</keyword>